<reference evidence="2" key="1">
    <citation type="journal article" date="2024" name="Proc. Natl. Acad. Sci. U.S.A.">
        <title>Extraordinary preservation of gene collinearity over three hundred million years revealed in homosporous lycophytes.</title>
        <authorList>
            <person name="Li C."/>
            <person name="Wickell D."/>
            <person name="Kuo L.Y."/>
            <person name="Chen X."/>
            <person name="Nie B."/>
            <person name="Liao X."/>
            <person name="Peng D."/>
            <person name="Ji J."/>
            <person name="Jenkins J."/>
            <person name="Williams M."/>
            <person name="Shu S."/>
            <person name="Plott C."/>
            <person name="Barry K."/>
            <person name="Rajasekar S."/>
            <person name="Grimwood J."/>
            <person name="Han X."/>
            <person name="Sun S."/>
            <person name="Hou Z."/>
            <person name="He W."/>
            <person name="Dai G."/>
            <person name="Sun C."/>
            <person name="Schmutz J."/>
            <person name="Leebens-Mack J.H."/>
            <person name="Li F.W."/>
            <person name="Wang L."/>
        </authorList>
    </citation>
    <scope>NUCLEOTIDE SEQUENCE [LARGE SCALE GENOMIC DNA]</scope>
    <source>
        <strain evidence="2">cv. PW_Plant_1</strain>
    </source>
</reference>
<proteinExistence type="predicted"/>
<dbReference type="EMBL" id="CM055102">
    <property type="protein sequence ID" value="KAJ7538825.1"/>
    <property type="molecule type" value="Genomic_DNA"/>
</dbReference>
<evidence type="ECO:0000313" key="1">
    <source>
        <dbReference type="EMBL" id="KAJ7538825.1"/>
    </source>
</evidence>
<gene>
    <name evidence="1" type="ORF">O6H91_11G064500</name>
</gene>
<comment type="caution">
    <text evidence="1">The sequence shown here is derived from an EMBL/GenBank/DDBJ whole genome shotgun (WGS) entry which is preliminary data.</text>
</comment>
<sequence length="387" mass="42300">MSVSHGFGDSRGVFPPSTVLDTASSGQKPWPSPRSEKQWPSTSKGNIFQESERLLPPSDMVLSLMQGQNESFMADPSKLPCDVMRYQSVPTSFHSSSAELKNENLSQVSRSMNESSHLNGTLPVVFSSQISPLHPSISIMKNNLTRHRSSPAMLLSQLAVDAHGVTGSNGEVSSTQLSGPYMRSSTGDFSAGVPSDNIGLTGIAEASPELTTDIDGSGWDGSAMSHGSSLMSMLDDISPGRKRYGELEGDQTIDASRFETEGKASESTSGLLTRHLSLPVVSNRENDLVSGDNWLQDSVPCRLRAKRGCATHPRSIAERVRRTRISERMRKLQELVPNMDKQTNITDMLDEAIEYVKFLQRQVQELSQSTSRCQGFCKLDVKSNQQS</sequence>
<accession>A0ACC2CA24</accession>
<protein>
    <submittedName>
        <fullName evidence="1">Uncharacterized protein</fullName>
    </submittedName>
</protein>
<dbReference type="Proteomes" id="UP001162992">
    <property type="component" value="Chromosome 11"/>
</dbReference>
<organism evidence="1 2">
    <name type="scientific">Diphasiastrum complanatum</name>
    <name type="common">Issler's clubmoss</name>
    <name type="synonym">Lycopodium complanatum</name>
    <dbReference type="NCBI Taxonomy" id="34168"/>
    <lineage>
        <taxon>Eukaryota</taxon>
        <taxon>Viridiplantae</taxon>
        <taxon>Streptophyta</taxon>
        <taxon>Embryophyta</taxon>
        <taxon>Tracheophyta</taxon>
        <taxon>Lycopodiopsida</taxon>
        <taxon>Lycopodiales</taxon>
        <taxon>Lycopodiaceae</taxon>
        <taxon>Lycopodioideae</taxon>
        <taxon>Diphasiastrum</taxon>
    </lineage>
</organism>
<evidence type="ECO:0000313" key="2">
    <source>
        <dbReference type="Proteomes" id="UP001162992"/>
    </source>
</evidence>
<name>A0ACC2CA24_DIPCM</name>
<keyword evidence="2" id="KW-1185">Reference proteome</keyword>